<dbReference type="SUPFAM" id="SSF51556">
    <property type="entry name" value="Metallo-dependent hydrolases"/>
    <property type="match status" value="1"/>
</dbReference>
<dbReference type="PANTHER" id="PTHR11359:SF2">
    <property type="entry name" value="AMP DEAMINASE 3"/>
    <property type="match status" value="1"/>
</dbReference>
<dbReference type="OrthoDB" id="1723809at2759"/>
<dbReference type="PANTHER" id="PTHR11359">
    <property type="entry name" value="AMP DEAMINASE"/>
    <property type="match status" value="1"/>
</dbReference>
<dbReference type="STRING" id="75743.A0A401PT44"/>
<sequence length="56" mass="6420">EKQNFLGVNYLKDGPEGNDMHRSNVSQIRIAFRFESWNQELKILSQSGKALTLTLP</sequence>
<feature type="non-terminal residue" evidence="3">
    <location>
        <position position="1"/>
    </location>
</feature>
<dbReference type="GO" id="GO:0005829">
    <property type="term" value="C:cytosol"/>
    <property type="evidence" value="ECO:0007669"/>
    <property type="project" value="TreeGrafter"/>
</dbReference>
<evidence type="ECO:0000256" key="1">
    <source>
        <dbReference type="ARBA" id="ARBA00006676"/>
    </source>
</evidence>
<protein>
    <submittedName>
        <fullName evidence="3">Uncharacterized protein</fullName>
    </submittedName>
</protein>
<evidence type="ECO:0000313" key="3">
    <source>
        <dbReference type="EMBL" id="GCB76300.1"/>
    </source>
</evidence>
<accession>A0A401PT44</accession>
<gene>
    <name evidence="3" type="ORF">scyTo_0020460</name>
</gene>
<dbReference type="Pfam" id="PF19326">
    <property type="entry name" value="AMP_deaminase"/>
    <property type="match status" value="1"/>
</dbReference>
<dbReference type="InterPro" id="IPR032466">
    <property type="entry name" value="Metal_Hydrolase"/>
</dbReference>
<comment type="caution">
    <text evidence="3">The sequence shown here is derived from an EMBL/GenBank/DDBJ whole genome shotgun (WGS) entry which is preliminary data.</text>
</comment>
<evidence type="ECO:0000313" key="4">
    <source>
        <dbReference type="Proteomes" id="UP000288216"/>
    </source>
</evidence>
<dbReference type="Gene3D" id="3.20.20.140">
    <property type="entry name" value="Metal-dependent hydrolases"/>
    <property type="match status" value="1"/>
</dbReference>
<keyword evidence="4" id="KW-1185">Reference proteome</keyword>
<organism evidence="3 4">
    <name type="scientific">Scyliorhinus torazame</name>
    <name type="common">Cloudy catshark</name>
    <name type="synonym">Catulus torazame</name>
    <dbReference type="NCBI Taxonomy" id="75743"/>
    <lineage>
        <taxon>Eukaryota</taxon>
        <taxon>Metazoa</taxon>
        <taxon>Chordata</taxon>
        <taxon>Craniata</taxon>
        <taxon>Vertebrata</taxon>
        <taxon>Chondrichthyes</taxon>
        <taxon>Elasmobranchii</taxon>
        <taxon>Galeomorphii</taxon>
        <taxon>Galeoidea</taxon>
        <taxon>Carcharhiniformes</taxon>
        <taxon>Scyliorhinidae</taxon>
        <taxon>Scyliorhinus</taxon>
    </lineage>
</organism>
<evidence type="ECO:0000256" key="2">
    <source>
        <dbReference type="ARBA" id="ARBA00023080"/>
    </source>
</evidence>
<keyword evidence="2" id="KW-0546">Nucleotide metabolism</keyword>
<dbReference type="AlphaFoldDB" id="A0A401PT44"/>
<proteinExistence type="inferred from homology"/>
<dbReference type="EMBL" id="BFAA01016543">
    <property type="protein sequence ID" value="GCB76300.1"/>
    <property type="molecule type" value="Genomic_DNA"/>
</dbReference>
<dbReference type="GO" id="GO:0032264">
    <property type="term" value="P:IMP salvage"/>
    <property type="evidence" value="ECO:0007669"/>
    <property type="project" value="InterPro"/>
</dbReference>
<dbReference type="GO" id="GO:0046033">
    <property type="term" value="P:AMP metabolic process"/>
    <property type="evidence" value="ECO:0007669"/>
    <property type="project" value="TreeGrafter"/>
</dbReference>
<comment type="similarity">
    <text evidence="1">Belongs to the metallo-dependent hydrolases superfamily. Adenosine and AMP deaminases family.</text>
</comment>
<dbReference type="Proteomes" id="UP000288216">
    <property type="component" value="Unassembled WGS sequence"/>
</dbReference>
<dbReference type="InterPro" id="IPR006329">
    <property type="entry name" value="AMPD"/>
</dbReference>
<reference evidence="3 4" key="1">
    <citation type="journal article" date="2018" name="Nat. Ecol. Evol.">
        <title>Shark genomes provide insights into elasmobranch evolution and the origin of vertebrates.</title>
        <authorList>
            <person name="Hara Y"/>
            <person name="Yamaguchi K"/>
            <person name="Onimaru K"/>
            <person name="Kadota M"/>
            <person name="Koyanagi M"/>
            <person name="Keeley SD"/>
            <person name="Tatsumi K"/>
            <person name="Tanaka K"/>
            <person name="Motone F"/>
            <person name="Kageyama Y"/>
            <person name="Nozu R"/>
            <person name="Adachi N"/>
            <person name="Nishimura O"/>
            <person name="Nakagawa R"/>
            <person name="Tanegashima C"/>
            <person name="Kiyatake I"/>
            <person name="Matsumoto R"/>
            <person name="Murakumo K"/>
            <person name="Nishida K"/>
            <person name="Terakita A"/>
            <person name="Kuratani S"/>
            <person name="Sato K"/>
            <person name="Hyodo S Kuraku.S."/>
        </authorList>
    </citation>
    <scope>NUCLEOTIDE SEQUENCE [LARGE SCALE GENOMIC DNA]</scope>
</reference>
<dbReference type="GO" id="GO:0003876">
    <property type="term" value="F:AMP deaminase activity"/>
    <property type="evidence" value="ECO:0007669"/>
    <property type="project" value="InterPro"/>
</dbReference>
<name>A0A401PT44_SCYTO</name>